<keyword evidence="2" id="KW-1185">Reference proteome</keyword>
<proteinExistence type="predicted"/>
<name>A0ACC0MC41_RHOML</name>
<gene>
    <name evidence="1" type="ORF">RHMOL_Rhmol09G0111100</name>
</gene>
<evidence type="ECO:0000313" key="2">
    <source>
        <dbReference type="Proteomes" id="UP001062846"/>
    </source>
</evidence>
<organism evidence="1 2">
    <name type="scientific">Rhododendron molle</name>
    <name type="common">Chinese azalea</name>
    <name type="synonym">Azalea mollis</name>
    <dbReference type="NCBI Taxonomy" id="49168"/>
    <lineage>
        <taxon>Eukaryota</taxon>
        <taxon>Viridiplantae</taxon>
        <taxon>Streptophyta</taxon>
        <taxon>Embryophyta</taxon>
        <taxon>Tracheophyta</taxon>
        <taxon>Spermatophyta</taxon>
        <taxon>Magnoliopsida</taxon>
        <taxon>eudicotyledons</taxon>
        <taxon>Gunneridae</taxon>
        <taxon>Pentapetalae</taxon>
        <taxon>asterids</taxon>
        <taxon>Ericales</taxon>
        <taxon>Ericaceae</taxon>
        <taxon>Ericoideae</taxon>
        <taxon>Rhodoreae</taxon>
        <taxon>Rhododendron</taxon>
    </lineage>
</organism>
<comment type="caution">
    <text evidence="1">The sequence shown here is derived from an EMBL/GenBank/DDBJ whole genome shotgun (WGS) entry which is preliminary data.</text>
</comment>
<evidence type="ECO:0000313" key="1">
    <source>
        <dbReference type="EMBL" id="KAI8538535.1"/>
    </source>
</evidence>
<sequence>MGHSDGEGIIVPSPLFNRGNLLKDLLQVQKHEVRFFMVNGRLETLQLVQRFGTAEAHRQVPQQKACFHALCICLLHYYLLGPSSGHADSMLLDFAQQIGNHVGFAGLALAETLIGLDVVKGDPTAQFSGSPLLLQFGTEQTAILGDLEYVVSKVHDASFRRNMLHFWPNRVLQEVAENFADKLSSSYKY</sequence>
<accession>A0ACC0MC41</accession>
<reference evidence="1" key="1">
    <citation type="submission" date="2022-02" db="EMBL/GenBank/DDBJ databases">
        <title>Plant Genome Project.</title>
        <authorList>
            <person name="Zhang R.-G."/>
        </authorList>
    </citation>
    <scope>NUCLEOTIDE SEQUENCE</scope>
    <source>
        <strain evidence="1">AT1</strain>
    </source>
</reference>
<dbReference type="EMBL" id="CM046396">
    <property type="protein sequence ID" value="KAI8538535.1"/>
    <property type="molecule type" value="Genomic_DNA"/>
</dbReference>
<dbReference type="Proteomes" id="UP001062846">
    <property type="component" value="Chromosome 9"/>
</dbReference>
<protein>
    <submittedName>
        <fullName evidence="1">Uncharacterized protein</fullName>
    </submittedName>
</protein>